<proteinExistence type="predicted"/>
<gene>
    <name evidence="2" type="ORF">JQV55_01340</name>
</gene>
<evidence type="ECO:0000313" key="2">
    <source>
        <dbReference type="EMBL" id="MBM1712201.1"/>
    </source>
</evidence>
<dbReference type="Proteomes" id="UP000732193">
    <property type="component" value="Unassembled WGS sequence"/>
</dbReference>
<reference evidence="2 3" key="1">
    <citation type="submission" date="2021-01" db="EMBL/GenBank/DDBJ databases">
        <title>Diatom-associated Roseobacters Show Island Model of Population Structure.</title>
        <authorList>
            <person name="Qu L."/>
            <person name="Feng X."/>
            <person name="Chen Y."/>
            <person name="Li L."/>
            <person name="Wang X."/>
            <person name="Hu Z."/>
            <person name="Wang H."/>
            <person name="Luo H."/>
        </authorList>
    </citation>
    <scope>NUCLEOTIDE SEQUENCE [LARGE SCALE GENOMIC DNA]</scope>
    <source>
        <strain evidence="2 3">TR60-84</strain>
    </source>
</reference>
<name>A0AAE3B5E6_9RHOB</name>
<keyword evidence="3" id="KW-1185">Reference proteome</keyword>
<sequence>MTLSLTLACFWALLANVLAMTPSRDNHWRNAYILIAVGIPLLGFITVQHGPWVGLLVLAAGCSILRWPVIYFGRWLRSKAGGYKGPAE</sequence>
<keyword evidence="1" id="KW-0472">Membrane</keyword>
<protein>
    <submittedName>
        <fullName evidence="2">DUF2484 family protein</fullName>
    </submittedName>
</protein>
<evidence type="ECO:0000256" key="1">
    <source>
        <dbReference type="SAM" id="Phobius"/>
    </source>
</evidence>
<dbReference type="InterPro" id="IPR018919">
    <property type="entry name" value="DUF2484"/>
</dbReference>
<keyword evidence="1" id="KW-0812">Transmembrane</keyword>
<feature type="transmembrane region" description="Helical" evidence="1">
    <location>
        <begin position="29"/>
        <end position="47"/>
    </location>
</feature>
<keyword evidence="1" id="KW-1133">Transmembrane helix</keyword>
<dbReference type="Pfam" id="PF10658">
    <property type="entry name" value="DUF2484"/>
    <property type="match status" value="1"/>
</dbReference>
<accession>A0AAE3B5E6</accession>
<comment type="caution">
    <text evidence="2">The sequence shown here is derived from an EMBL/GenBank/DDBJ whole genome shotgun (WGS) entry which is preliminary data.</text>
</comment>
<dbReference type="AlphaFoldDB" id="A0AAE3B5E6"/>
<dbReference type="RefSeq" id="WP_064223566.1">
    <property type="nucleotide sequence ID" value="NZ_CANKZB010000001.1"/>
</dbReference>
<feature type="transmembrane region" description="Helical" evidence="1">
    <location>
        <begin position="52"/>
        <end position="73"/>
    </location>
</feature>
<evidence type="ECO:0000313" key="3">
    <source>
        <dbReference type="Proteomes" id="UP000732193"/>
    </source>
</evidence>
<organism evidence="2 3">
    <name type="scientific">Sulfitobacter geojensis</name>
    <dbReference type="NCBI Taxonomy" id="1342299"/>
    <lineage>
        <taxon>Bacteria</taxon>
        <taxon>Pseudomonadati</taxon>
        <taxon>Pseudomonadota</taxon>
        <taxon>Alphaproteobacteria</taxon>
        <taxon>Rhodobacterales</taxon>
        <taxon>Roseobacteraceae</taxon>
        <taxon>Sulfitobacter</taxon>
    </lineage>
</organism>
<dbReference type="EMBL" id="JAFBRM010000001">
    <property type="protein sequence ID" value="MBM1712201.1"/>
    <property type="molecule type" value="Genomic_DNA"/>
</dbReference>